<dbReference type="InterPro" id="IPR000792">
    <property type="entry name" value="Tscrpt_reg_LuxR_C"/>
</dbReference>
<reference evidence="6 7" key="1">
    <citation type="submission" date="2023-07" db="EMBL/GenBank/DDBJ databases">
        <title>Genomic Encyclopedia of Type Strains, Phase IV (KMG-IV): sequencing the most valuable type-strain genomes for metagenomic binning, comparative biology and taxonomic classification.</title>
        <authorList>
            <person name="Goeker M."/>
        </authorList>
    </citation>
    <scope>NUCLEOTIDE SEQUENCE [LARGE SCALE GENOMIC DNA]</scope>
    <source>
        <strain evidence="6 7">DSM 19922</strain>
    </source>
</reference>
<dbReference type="PRINTS" id="PR00038">
    <property type="entry name" value="HTHLUXR"/>
</dbReference>
<dbReference type="CDD" id="cd17535">
    <property type="entry name" value="REC_NarL-like"/>
    <property type="match status" value="1"/>
</dbReference>
<feature type="domain" description="Response regulatory" evidence="5">
    <location>
        <begin position="29"/>
        <end position="146"/>
    </location>
</feature>
<dbReference type="Pfam" id="PF00072">
    <property type="entry name" value="Response_reg"/>
    <property type="match status" value="1"/>
</dbReference>
<dbReference type="SMART" id="SM00448">
    <property type="entry name" value="REC"/>
    <property type="match status" value="1"/>
</dbReference>
<feature type="modified residue" description="4-aspartylphosphate" evidence="3">
    <location>
        <position position="81"/>
    </location>
</feature>
<evidence type="ECO:0000259" key="4">
    <source>
        <dbReference type="PROSITE" id="PS50043"/>
    </source>
</evidence>
<dbReference type="InterPro" id="IPR036388">
    <property type="entry name" value="WH-like_DNA-bd_sf"/>
</dbReference>
<keyword evidence="2 6" id="KW-0238">DNA-binding</keyword>
<dbReference type="SUPFAM" id="SSF52172">
    <property type="entry name" value="CheY-like"/>
    <property type="match status" value="1"/>
</dbReference>
<keyword evidence="1 3" id="KW-0597">Phosphoprotein</keyword>
<evidence type="ECO:0000313" key="6">
    <source>
        <dbReference type="EMBL" id="MDQ0533147.1"/>
    </source>
</evidence>
<dbReference type="SMART" id="SM00421">
    <property type="entry name" value="HTH_LUXR"/>
    <property type="match status" value="1"/>
</dbReference>
<dbReference type="InterPro" id="IPR016032">
    <property type="entry name" value="Sig_transdc_resp-reg_C-effctor"/>
</dbReference>
<dbReference type="CDD" id="cd06170">
    <property type="entry name" value="LuxR_C_like"/>
    <property type="match status" value="1"/>
</dbReference>
<evidence type="ECO:0000256" key="2">
    <source>
        <dbReference type="ARBA" id="ARBA00023125"/>
    </source>
</evidence>
<dbReference type="Pfam" id="PF00196">
    <property type="entry name" value="GerE"/>
    <property type="match status" value="1"/>
</dbReference>
<dbReference type="EMBL" id="JAUSVU010000005">
    <property type="protein sequence ID" value="MDQ0533147.1"/>
    <property type="molecule type" value="Genomic_DNA"/>
</dbReference>
<organism evidence="6 7">
    <name type="scientific">Azospirillum picis</name>
    <dbReference type="NCBI Taxonomy" id="488438"/>
    <lineage>
        <taxon>Bacteria</taxon>
        <taxon>Pseudomonadati</taxon>
        <taxon>Pseudomonadota</taxon>
        <taxon>Alphaproteobacteria</taxon>
        <taxon>Rhodospirillales</taxon>
        <taxon>Azospirillaceae</taxon>
        <taxon>Azospirillum</taxon>
    </lineage>
</organism>
<dbReference type="InterPro" id="IPR001789">
    <property type="entry name" value="Sig_transdc_resp-reg_receiver"/>
</dbReference>
<proteinExistence type="predicted"/>
<name>A0ABU0MIA2_9PROT</name>
<dbReference type="Proteomes" id="UP001244552">
    <property type="component" value="Unassembled WGS sequence"/>
</dbReference>
<dbReference type="InterPro" id="IPR058245">
    <property type="entry name" value="NreC/VraR/RcsB-like_REC"/>
</dbReference>
<accession>A0ABU0MIA2</accession>
<protein>
    <submittedName>
        <fullName evidence="6">DNA-binding NarL/FixJ family response regulator</fullName>
    </submittedName>
</protein>
<gene>
    <name evidence="6" type="ORF">QO018_001996</name>
</gene>
<feature type="domain" description="HTH luxR-type" evidence="4">
    <location>
        <begin position="177"/>
        <end position="242"/>
    </location>
</feature>
<dbReference type="PROSITE" id="PS50110">
    <property type="entry name" value="RESPONSE_REGULATORY"/>
    <property type="match status" value="1"/>
</dbReference>
<evidence type="ECO:0000256" key="1">
    <source>
        <dbReference type="ARBA" id="ARBA00022553"/>
    </source>
</evidence>
<evidence type="ECO:0000256" key="3">
    <source>
        <dbReference type="PROSITE-ProRule" id="PRU00169"/>
    </source>
</evidence>
<comment type="caution">
    <text evidence="6">The sequence shown here is derived from an EMBL/GenBank/DDBJ whole genome shotgun (WGS) entry which is preliminary data.</text>
</comment>
<dbReference type="SUPFAM" id="SSF46894">
    <property type="entry name" value="C-terminal effector domain of the bipartite response regulators"/>
    <property type="match status" value="1"/>
</dbReference>
<dbReference type="InterPro" id="IPR011006">
    <property type="entry name" value="CheY-like_superfamily"/>
</dbReference>
<dbReference type="InterPro" id="IPR051015">
    <property type="entry name" value="EvgA-like"/>
</dbReference>
<dbReference type="PANTHER" id="PTHR45566">
    <property type="entry name" value="HTH-TYPE TRANSCRIPTIONAL REGULATOR YHJB-RELATED"/>
    <property type="match status" value="1"/>
</dbReference>
<sequence length="247" mass="26399">MTQQARYATGMAELATEPHHLNEFEGPMKFLVVDDHALVRYGLSLALKRRYADAVVVEAGTLAEALRKTRSEPDLTVILYDLHMDDSNELDGLKTMLEAAGDVPLIVVSGVNEGGVIAGCIRAGARGFVHKGCEGVVLDQALPIVLDGGIFAPAPPAAQGGRPVRIPLSSTPSPRHQGDAVGELTDRQREVLRLLLEGQSNKEIARALGVLEGTIKVHLRTVMQRLGVRNRTQLALAAVRAGVQPSA</sequence>
<dbReference type="PROSITE" id="PS50043">
    <property type="entry name" value="HTH_LUXR_2"/>
    <property type="match status" value="1"/>
</dbReference>
<dbReference type="Gene3D" id="3.40.50.2300">
    <property type="match status" value="1"/>
</dbReference>
<dbReference type="RefSeq" id="WP_307354343.1">
    <property type="nucleotide sequence ID" value="NZ_JAGINO010000005.1"/>
</dbReference>
<keyword evidence="7" id="KW-1185">Reference proteome</keyword>
<evidence type="ECO:0000259" key="5">
    <source>
        <dbReference type="PROSITE" id="PS50110"/>
    </source>
</evidence>
<dbReference type="Gene3D" id="1.10.10.10">
    <property type="entry name" value="Winged helix-like DNA-binding domain superfamily/Winged helix DNA-binding domain"/>
    <property type="match status" value="1"/>
</dbReference>
<dbReference type="PANTHER" id="PTHR45566:SF2">
    <property type="entry name" value="NARL SUBFAMILY"/>
    <property type="match status" value="1"/>
</dbReference>
<dbReference type="GO" id="GO:0003677">
    <property type="term" value="F:DNA binding"/>
    <property type="evidence" value="ECO:0007669"/>
    <property type="project" value="UniProtKB-KW"/>
</dbReference>
<evidence type="ECO:0000313" key="7">
    <source>
        <dbReference type="Proteomes" id="UP001244552"/>
    </source>
</evidence>